<evidence type="ECO:0000313" key="2">
    <source>
        <dbReference type="EMBL" id="AFD02747.1"/>
    </source>
</evidence>
<dbReference type="Proteomes" id="UP000007596">
    <property type="component" value="Segment"/>
</dbReference>
<dbReference type="InterPro" id="IPR016188">
    <property type="entry name" value="PurM-like_N"/>
</dbReference>
<dbReference type="RefSeq" id="YP_007001857.1">
    <property type="nucleotide sequence ID" value="NC_019444.1"/>
</dbReference>
<sequence>MDYKTSGVDIIKGRSFVEYLKVLAPNIGGFSGMMEVPSGYEKPVLVSGADGVGTKMNICRIANDYSTIGQDLVAMCVNDVICSGAKPL</sequence>
<keyword evidence="3" id="KW-1185">Reference proteome</keyword>
<dbReference type="Pfam" id="PF00586">
    <property type="entry name" value="AIRS"/>
    <property type="match status" value="1"/>
</dbReference>
<dbReference type="GO" id="GO:0046084">
    <property type="term" value="P:adenine biosynthetic process"/>
    <property type="evidence" value="ECO:0007669"/>
    <property type="project" value="TreeGrafter"/>
</dbReference>
<dbReference type="GO" id="GO:0004637">
    <property type="term" value="F:phosphoribosylamine-glycine ligase activity"/>
    <property type="evidence" value="ECO:0007669"/>
    <property type="project" value="TreeGrafter"/>
</dbReference>
<evidence type="ECO:0000259" key="1">
    <source>
        <dbReference type="Pfam" id="PF00586"/>
    </source>
</evidence>
<dbReference type="Gene3D" id="3.30.1330.10">
    <property type="entry name" value="PurM-like, N-terminal domain"/>
    <property type="match status" value="1"/>
</dbReference>
<dbReference type="EMBL" id="JN371768">
    <property type="protein sequence ID" value="AFD02747.1"/>
    <property type="molecule type" value="Genomic_DNA"/>
</dbReference>
<organism evidence="2 3">
    <name type="scientific">Synechococcus phage S-MbCM6</name>
    <dbReference type="NCBI Taxonomy" id="3126011"/>
    <lineage>
        <taxon>Viruses</taxon>
        <taxon>Duplodnaviria</taxon>
        <taxon>Heunggongvirae</taxon>
        <taxon>Uroviricota</taxon>
        <taxon>Caudoviricetes</taxon>
        <taxon>Pantevenvirales</taxon>
        <taxon>Kyanoviridae</taxon>
        <taxon>Namakavirus</taxon>
        <taxon>Namakavirus smbcm6</taxon>
    </lineage>
</organism>
<reference evidence="2 3" key="1">
    <citation type="journal article" date="2014" name="Nature">
        <title>Viral tagging reveals discrete populations in Synechococcus viral genome sequence space.</title>
        <authorList>
            <person name="Deng L."/>
            <person name="Ignacio Espinoza J.C."/>
            <person name="Gregory A.C."/>
            <person name="Poulos B.T."/>
            <person name="Weitz J.S."/>
            <person name="Hugenholtz P."/>
            <person name="Sullivan M.B."/>
        </authorList>
    </citation>
    <scope>NUCLEOTIDE SEQUENCE [LARGE SCALE GENOMIC DNA]</scope>
</reference>
<dbReference type="InterPro" id="IPR036921">
    <property type="entry name" value="PurM-like_N_sf"/>
</dbReference>
<accession>H8ZMN6</accession>
<name>H8ZMN6_9CAUD</name>
<dbReference type="SUPFAM" id="SSF55326">
    <property type="entry name" value="PurM N-terminal domain-like"/>
    <property type="match status" value="1"/>
</dbReference>
<protein>
    <submittedName>
        <fullName evidence="2">PurM</fullName>
    </submittedName>
</protein>
<dbReference type="GO" id="GO:0006189">
    <property type="term" value="P:'de novo' IMP biosynthetic process"/>
    <property type="evidence" value="ECO:0007669"/>
    <property type="project" value="InterPro"/>
</dbReference>
<dbReference type="KEGG" id="vg:14005631"/>
<feature type="domain" description="PurM-like N-terminal" evidence="1">
    <location>
        <begin position="44"/>
        <end position="88"/>
    </location>
</feature>
<proteinExistence type="predicted"/>
<dbReference type="PANTHER" id="PTHR10520:SF12">
    <property type="entry name" value="TRIFUNCTIONAL PURINE BIOSYNTHETIC PROTEIN ADENOSINE-3"/>
    <property type="match status" value="1"/>
</dbReference>
<dbReference type="GO" id="GO:0004641">
    <property type="term" value="F:phosphoribosylformylglycinamidine cyclo-ligase activity"/>
    <property type="evidence" value="ECO:0007669"/>
    <property type="project" value="InterPro"/>
</dbReference>
<dbReference type="GeneID" id="14005631"/>
<evidence type="ECO:0000313" key="3">
    <source>
        <dbReference type="Proteomes" id="UP000007596"/>
    </source>
</evidence>
<dbReference type="PANTHER" id="PTHR10520">
    <property type="entry name" value="TRIFUNCTIONAL PURINE BIOSYNTHETIC PROTEIN ADENOSINE-3-RELATED"/>
    <property type="match status" value="1"/>
</dbReference>
<dbReference type="InterPro" id="IPR004733">
    <property type="entry name" value="PurM_cligase"/>
</dbReference>